<feature type="compositionally biased region" description="Polar residues" evidence="1">
    <location>
        <begin position="179"/>
        <end position="192"/>
    </location>
</feature>
<dbReference type="Proteomes" id="UP001530400">
    <property type="component" value="Unassembled WGS sequence"/>
</dbReference>
<organism evidence="3 4">
    <name type="scientific">Cyclotella atomus</name>
    <dbReference type="NCBI Taxonomy" id="382360"/>
    <lineage>
        <taxon>Eukaryota</taxon>
        <taxon>Sar</taxon>
        <taxon>Stramenopiles</taxon>
        <taxon>Ochrophyta</taxon>
        <taxon>Bacillariophyta</taxon>
        <taxon>Coscinodiscophyceae</taxon>
        <taxon>Thalassiosirophycidae</taxon>
        <taxon>Stephanodiscales</taxon>
        <taxon>Stephanodiscaceae</taxon>
        <taxon>Cyclotella</taxon>
    </lineage>
</organism>
<feature type="chain" id="PRO_5044751450" evidence="2">
    <location>
        <begin position="19"/>
        <end position="711"/>
    </location>
</feature>
<feature type="region of interest" description="Disordered" evidence="1">
    <location>
        <begin position="130"/>
        <end position="192"/>
    </location>
</feature>
<reference evidence="3 4" key="1">
    <citation type="submission" date="2024-10" db="EMBL/GenBank/DDBJ databases">
        <title>Updated reference genomes for cyclostephanoid diatoms.</title>
        <authorList>
            <person name="Roberts W.R."/>
            <person name="Alverson A.J."/>
        </authorList>
    </citation>
    <scope>NUCLEOTIDE SEQUENCE [LARGE SCALE GENOMIC DNA]</scope>
    <source>
        <strain evidence="3 4">AJA010-31</strain>
    </source>
</reference>
<feature type="compositionally biased region" description="Polar residues" evidence="1">
    <location>
        <begin position="310"/>
        <end position="326"/>
    </location>
</feature>
<name>A0ABD3NFR5_9STRA</name>
<feature type="compositionally biased region" description="Basic and acidic residues" evidence="1">
    <location>
        <begin position="398"/>
        <end position="407"/>
    </location>
</feature>
<evidence type="ECO:0000256" key="2">
    <source>
        <dbReference type="SAM" id="SignalP"/>
    </source>
</evidence>
<dbReference type="AlphaFoldDB" id="A0ABD3NFR5"/>
<keyword evidence="2" id="KW-0732">Signal</keyword>
<feature type="compositionally biased region" description="Basic and acidic residues" evidence="1">
    <location>
        <begin position="328"/>
        <end position="337"/>
    </location>
</feature>
<keyword evidence="4" id="KW-1185">Reference proteome</keyword>
<gene>
    <name evidence="3" type="ORF">ACHAWO_000468</name>
</gene>
<feature type="region of interest" description="Disordered" evidence="1">
    <location>
        <begin position="280"/>
        <end position="449"/>
    </location>
</feature>
<feature type="compositionally biased region" description="Basic and acidic residues" evidence="1">
    <location>
        <begin position="592"/>
        <end position="607"/>
    </location>
</feature>
<feature type="compositionally biased region" description="Basic and acidic residues" evidence="1">
    <location>
        <begin position="367"/>
        <end position="381"/>
    </location>
</feature>
<feature type="signal peptide" evidence="2">
    <location>
        <begin position="1"/>
        <end position="18"/>
    </location>
</feature>
<feature type="compositionally biased region" description="Basic and acidic residues" evidence="1">
    <location>
        <begin position="165"/>
        <end position="178"/>
    </location>
</feature>
<evidence type="ECO:0000256" key="1">
    <source>
        <dbReference type="SAM" id="MobiDB-lite"/>
    </source>
</evidence>
<feature type="compositionally biased region" description="Basic and acidic residues" evidence="1">
    <location>
        <begin position="417"/>
        <end position="433"/>
    </location>
</feature>
<feature type="compositionally biased region" description="Polar residues" evidence="1">
    <location>
        <begin position="347"/>
        <end position="366"/>
    </location>
</feature>
<feature type="compositionally biased region" description="Basic and acidic residues" evidence="1">
    <location>
        <begin position="519"/>
        <end position="538"/>
    </location>
</feature>
<evidence type="ECO:0000313" key="4">
    <source>
        <dbReference type="Proteomes" id="UP001530400"/>
    </source>
</evidence>
<comment type="caution">
    <text evidence="3">The sequence shown here is derived from an EMBL/GenBank/DDBJ whole genome shotgun (WGS) entry which is preliminary data.</text>
</comment>
<proteinExistence type="predicted"/>
<evidence type="ECO:0000313" key="3">
    <source>
        <dbReference type="EMBL" id="KAL3774188.1"/>
    </source>
</evidence>
<feature type="compositionally biased region" description="Polar residues" evidence="1">
    <location>
        <begin position="139"/>
        <end position="164"/>
    </location>
</feature>
<accession>A0ABD3NFR5</accession>
<protein>
    <submittedName>
        <fullName evidence="3">Uncharacterized protein</fullName>
    </submittedName>
</protein>
<dbReference type="EMBL" id="JALLPJ020001206">
    <property type="protein sequence ID" value="KAL3774188.1"/>
    <property type="molecule type" value="Genomic_DNA"/>
</dbReference>
<sequence length="711" mass="82491">MNHSTLLLLLSNIAISASYLPTFTCSHRHHPIQRPLAFVPIAHTPSARPDYRTPTRLMAKSEDIQNIYEQVQQEDSDWFNSLSKLLGEDIDADLEIKELDSDTIGDQIDDETAQSQDATTDSIETIAQPALTANEAQDIGSSDGSKMQSTKESSQESVIQQSKRAPTDELNISKRENNTNKFNTSRQEASTNPSQLLVQLRNKYTDERETIAPLSYFTKRGYSQEEVMSLRPQVLELIVEDNIPKPRRGVPDRWVRDLEEELDEDDVEWTIEIVDGEDERVEDKATKAEISSSAQTALEVEQTTEEKSQSAKNNVSESWGPFSSSRAVVDREEERQSTVDSDGDVATSKQKADVTNQKAGVGTQSHNDYDESERRQRREMQVDEDTTPRRNRRSSPRQYDDNADERPRTRRSQRQSAEQRRPRPRRRELVIDRGDDDSDDPPPNKFWMDLPTFRDFLRTEARLRLKILGPEWKDSVLDESRWRFDLYKRWLYLLNDGVGENPLYTYGDRPRQSRRPRGTRRDPDFGNGRMRSERDRARGSYSADNDIRETGRRNRRHKLDNDPEEPRQPSARRAVVDEDISTKSLGNLKAGNGEDKLSSKNQDDEMQHASSADEDIHRSVKIDFRDRGDEQMRREQQESRRRQRGEPNSNNPRRRNRPDISPSQRKRADWKDFGDLEDQLLNGSRDDTYRDARSSSRRRRDRITDPFDDEY</sequence>
<feature type="region of interest" description="Disordered" evidence="1">
    <location>
        <begin position="501"/>
        <end position="711"/>
    </location>
</feature>
<feature type="compositionally biased region" description="Basic and acidic residues" evidence="1">
    <location>
        <begin position="614"/>
        <end position="640"/>
    </location>
</feature>
<feature type="compositionally biased region" description="Basic and acidic residues" evidence="1">
    <location>
        <begin position="684"/>
        <end position="694"/>
    </location>
</feature>